<sequence length="438" mass="44887">MFGGIAGCTFMSMVICSHCQTANSLDSHFCRQCGKEVPEAERQQAQAKLAELISEGYKAFSEGRTDEALLISENALGSEPSNANALSLKGMCFERNKRYAEALECFEQVVRQNPDSALDRIKVTHLRNTISAKLVEEPQAPDKRRILLASISATVLVVASGIAIGGFANWGDPDAGKRTAELSKPQPNPFDLDSRLAAGGGASTSNSGESPAAQPQGGSGSGSEATGSALPPSGRQVPGISGSRTPPWQPPELGAGVVVRPEGAIPGGSDSGAATGGGSGTLPNVGGSTGGNAGSNRGPDSLDPGFGAQSPPDTGIIDIRVSKPDITGGGQSVDPQTSRNQAEALLRTARDLFLAGKFADAARTYEAALRAGSDPASTNQRLAQCYAKLGRKSDALNAYTKAIASYESQIANGTGNASVLKASLDACKQSLLVLRGGG</sequence>
<reference evidence="5" key="1">
    <citation type="journal article" name="DNA Res.">
        <title>The physiological potential of anammox bacteria as revealed by their core genome structure.</title>
        <authorList>
            <person name="Okubo T."/>
            <person name="Toyoda A."/>
            <person name="Fukuhara K."/>
            <person name="Uchiyama I."/>
            <person name="Harigaya Y."/>
            <person name="Kuroiwa M."/>
            <person name="Suzuki T."/>
            <person name="Murakami Y."/>
            <person name="Suwa Y."/>
            <person name="Takami H."/>
        </authorList>
    </citation>
    <scope>NUCLEOTIDE SEQUENCE</scope>
    <source>
        <strain evidence="5">317325-2</strain>
    </source>
</reference>
<dbReference type="KEGG" id="npy:NPRO_23470"/>
<evidence type="ECO:0000313" key="6">
    <source>
        <dbReference type="Proteomes" id="UP000662873"/>
    </source>
</evidence>
<dbReference type="Gene3D" id="1.25.40.10">
    <property type="entry name" value="Tetratricopeptide repeat domain"/>
    <property type="match status" value="2"/>
</dbReference>
<evidence type="ECO:0000256" key="4">
    <source>
        <dbReference type="SAM" id="MobiDB-lite"/>
    </source>
</evidence>
<evidence type="ECO:0000313" key="5">
    <source>
        <dbReference type="EMBL" id="BBO24752.1"/>
    </source>
</evidence>
<dbReference type="Pfam" id="PF13432">
    <property type="entry name" value="TPR_16"/>
    <property type="match status" value="1"/>
</dbReference>
<dbReference type="Proteomes" id="UP000662873">
    <property type="component" value="Chromosome"/>
</dbReference>
<accession>A0A809RXU6</accession>
<feature type="region of interest" description="Disordered" evidence="4">
    <location>
        <begin position="177"/>
        <end position="339"/>
    </location>
</feature>
<protein>
    <submittedName>
        <fullName evidence="5">Tetratricopeptide repeat protein</fullName>
    </submittedName>
</protein>
<evidence type="ECO:0000256" key="3">
    <source>
        <dbReference type="PROSITE-ProRule" id="PRU00339"/>
    </source>
</evidence>
<evidence type="ECO:0000256" key="1">
    <source>
        <dbReference type="ARBA" id="ARBA00022737"/>
    </source>
</evidence>
<feature type="compositionally biased region" description="Low complexity" evidence="4">
    <location>
        <begin position="203"/>
        <end position="216"/>
    </location>
</feature>
<dbReference type="SMART" id="SM00028">
    <property type="entry name" value="TPR"/>
    <property type="match status" value="3"/>
</dbReference>
<dbReference type="AlphaFoldDB" id="A0A809RXU6"/>
<dbReference type="InterPro" id="IPR051685">
    <property type="entry name" value="Ycf3/AcsC/BcsC/TPR_MFPF"/>
</dbReference>
<feature type="compositionally biased region" description="Gly residues" evidence="4">
    <location>
        <begin position="265"/>
        <end position="280"/>
    </location>
</feature>
<keyword evidence="2 3" id="KW-0802">TPR repeat</keyword>
<dbReference type="InterPro" id="IPR019734">
    <property type="entry name" value="TPR_rpt"/>
</dbReference>
<organism evidence="5 6">
    <name type="scientific">Candidatus Nitrosymbiomonas proteolyticus</name>
    <dbReference type="NCBI Taxonomy" id="2608984"/>
    <lineage>
        <taxon>Bacteria</taxon>
        <taxon>Bacillati</taxon>
        <taxon>Armatimonadota</taxon>
        <taxon>Armatimonadota incertae sedis</taxon>
        <taxon>Candidatus Nitrosymbiomonas</taxon>
    </lineage>
</organism>
<dbReference type="PANTHER" id="PTHR44943:SF8">
    <property type="entry name" value="TPR REPEAT-CONTAINING PROTEIN MJ0263"/>
    <property type="match status" value="1"/>
</dbReference>
<gene>
    <name evidence="5" type="ORF">NPRO_23470</name>
</gene>
<dbReference type="EMBL" id="AP021858">
    <property type="protein sequence ID" value="BBO24752.1"/>
    <property type="molecule type" value="Genomic_DNA"/>
</dbReference>
<dbReference type="SUPFAM" id="SSF48452">
    <property type="entry name" value="TPR-like"/>
    <property type="match status" value="1"/>
</dbReference>
<dbReference type="PANTHER" id="PTHR44943">
    <property type="entry name" value="CELLULOSE SYNTHASE OPERON PROTEIN C"/>
    <property type="match status" value="1"/>
</dbReference>
<dbReference type="Pfam" id="PF14559">
    <property type="entry name" value="TPR_19"/>
    <property type="match status" value="1"/>
</dbReference>
<name>A0A809RXU6_9BACT</name>
<dbReference type="InterPro" id="IPR011990">
    <property type="entry name" value="TPR-like_helical_dom_sf"/>
</dbReference>
<dbReference type="PROSITE" id="PS50005">
    <property type="entry name" value="TPR"/>
    <property type="match status" value="1"/>
</dbReference>
<keyword evidence="1" id="KW-0677">Repeat</keyword>
<proteinExistence type="predicted"/>
<feature type="repeat" description="TPR" evidence="3">
    <location>
        <begin position="83"/>
        <end position="116"/>
    </location>
</feature>
<evidence type="ECO:0000256" key="2">
    <source>
        <dbReference type="ARBA" id="ARBA00022803"/>
    </source>
</evidence>